<organism evidence="1 2">
    <name type="scientific">Phocaeicola vulgatus</name>
    <name type="common">Bacteroides vulgatus</name>
    <dbReference type="NCBI Taxonomy" id="821"/>
    <lineage>
        <taxon>Bacteria</taxon>
        <taxon>Pseudomonadati</taxon>
        <taxon>Bacteroidota</taxon>
        <taxon>Bacteroidia</taxon>
        <taxon>Bacteroidales</taxon>
        <taxon>Bacteroidaceae</taxon>
        <taxon>Phocaeicola</taxon>
    </lineage>
</organism>
<sequence>MTMDILKGLLLINGTDVFTAYGAYLVEEKKGDNKNYSALLKPPAAKSHTAVSFRERDGEKLPDSLLPAWEARDVTLQFAIMAADRAQFLSRYSSFLKFLKEGDKGWLNINPPELGRTYRMYYKDCTDYTQLTDFGGEVIAKFSVKFREPVPTL</sequence>
<accession>A0AAW4V2Z0</accession>
<evidence type="ECO:0000313" key="2">
    <source>
        <dbReference type="Proteomes" id="UP001199363"/>
    </source>
</evidence>
<dbReference type="RefSeq" id="WP_032497060.1">
    <property type="nucleotide sequence ID" value="NZ_JAHOOU010000031.1"/>
</dbReference>
<dbReference type="AlphaFoldDB" id="A0AAW4V2Z0"/>
<proteinExistence type="predicted"/>
<dbReference type="EMBL" id="JAJCQG010000031">
    <property type="protein sequence ID" value="MCB7281538.1"/>
    <property type="molecule type" value="Genomic_DNA"/>
</dbReference>
<reference evidence="1" key="1">
    <citation type="submission" date="2021-10" db="EMBL/GenBank/DDBJ databases">
        <title>Collection of gut derived symbiotic bacterial strains cultured from healthy donors.</title>
        <authorList>
            <person name="Lin H."/>
            <person name="Littmann E."/>
            <person name="Kohout C."/>
            <person name="Pamer E.G."/>
        </authorList>
    </citation>
    <scope>NUCLEOTIDE SEQUENCE</scope>
    <source>
        <strain evidence="1">DFI.1.167</strain>
    </source>
</reference>
<name>A0AAW4V2Z0_PHOVU</name>
<comment type="caution">
    <text evidence="1">The sequence shown here is derived from an EMBL/GenBank/DDBJ whole genome shotgun (WGS) entry which is preliminary data.</text>
</comment>
<dbReference type="Proteomes" id="UP001199363">
    <property type="component" value="Unassembled WGS sequence"/>
</dbReference>
<protein>
    <recommendedName>
        <fullName evidence="3">Phage tail protein</fullName>
    </recommendedName>
</protein>
<evidence type="ECO:0008006" key="3">
    <source>
        <dbReference type="Google" id="ProtNLM"/>
    </source>
</evidence>
<gene>
    <name evidence="1" type="ORF">LI282_10880</name>
</gene>
<evidence type="ECO:0000313" key="1">
    <source>
        <dbReference type="EMBL" id="MCB7281538.1"/>
    </source>
</evidence>